<proteinExistence type="predicted"/>
<organism evidence="1">
    <name type="scientific">marine sediment metagenome</name>
    <dbReference type="NCBI Taxonomy" id="412755"/>
    <lineage>
        <taxon>unclassified sequences</taxon>
        <taxon>metagenomes</taxon>
        <taxon>ecological metagenomes</taxon>
    </lineage>
</organism>
<dbReference type="EMBL" id="LAZR01023413">
    <property type="protein sequence ID" value="KKL78587.1"/>
    <property type="molecule type" value="Genomic_DNA"/>
</dbReference>
<gene>
    <name evidence="1" type="ORF">LCGC14_2023350</name>
</gene>
<protein>
    <submittedName>
        <fullName evidence="1">Uncharacterized protein</fullName>
    </submittedName>
</protein>
<name>A0A0F9HTX6_9ZZZZ</name>
<dbReference type="AlphaFoldDB" id="A0A0F9HTX6"/>
<accession>A0A0F9HTX6</accession>
<sequence>MYVGNYKIIWRCGSCGKTQDKYPGHHAGESCQAVSFRGCDGYMREAGYSYDDEKLSVIPETHYREY</sequence>
<reference evidence="1" key="1">
    <citation type="journal article" date="2015" name="Nature">
        <title>Complex archaea that bridge the gap between prokaryotes and eukaryotes.</title>
        <authorList>
            <person name="Spang A."/>
            <person name="Saw J.H."/>
            <person name="Jorgensen S.L."/>
            <person name="Zaremba-Niedzwiedzka K."/>
            <person name="Martijn J."/>
            <person name="Lind A.E."/>
            <person name="van Eijk R."/>
            <person name="Schleper C."/>
            <person name="Guy L."/>
            <person name="Ettema T.J."/>
        </authorList>
    </citation>
    <scope>NUCLEOTIDE SEQUENCE</scope>
</reference>
<evidence type="ECO:0000313" key="1">
    <source>
        <dbReference type="EMBL" id="KKL78587.1"/>
    </source>
</evidence>
<comment type="caution">
    <text evidence="1">The sequence shown here is derived from an EMBL/GenBank/DDBJ whole genome shotgun (WGS) entry which is preliminary data.</text>
</comment>